<keyword evidence="2" id="KW-0689">Ribosomal protein</keyword>
<dbReference type="AlphaFoldDB" id="A0A820J1V9"/>
<dbReference type="InterPro" id="IPR023574">
    <property type="entry name" value="Ribosomal_uL4_dom_sf"/>
</dbReference>
<dbReference type="GO" id="GO:0005840">
    <property type="term" value="C:ribosome"/>
    <property type="evidence" value="ECO:0007669"/>
    <property type="project" value="UniProtKB-KW"/>
</dbReference>
<keyword evidence="3" id="KW-0687">Ribonucleoprotein</keyword>
<proteinExistence type="inferred from homology"/>
<evidence type="ECO:0000313" key="5">
    <source>
        <dbReference type="Proteomes" id="UP000663823"/>
    </source>
</evidence>
<name>A0A820J1V9_9BILA</name>
<organism evidence="4 5">
    <name type="scientific">Rotaria sordida</name>
    <dbReference type="NCBI Taxonomy" id="392033"/>
    <lineage>
        <taxon>Eukaryota</taxon>
        <taxon>Metazoa</taxon>
        <taxon>Spiralia</taxon>
        <taxon>Gnathifera</taxon>
        <taxon>Rotifera</taxon>
        <taxon>Eurotatoria</taxon>
        <taxon>Bdelloidea</taxon>
        <taxon>Philodinida</taxon>
        <taxon>Philodinidae</taxon>
        <taxon>Rotaria</taxon>
    </lineage>
</organism>
<reference evidence="4" key="1">
    <citation type="submission" date="2021-02" db="EMBL/GenBank/DDBJ databases">
        <authorList>
            <person name="Nowell W R."/>
        </authorList>
    </citation>
    <scope>NUCLEOTIDE SEQUENCE</scope>
</reference>
<dbReference type="Gene3D" id="3.40.1370.10">
    <property type="match status" value="1"/>
</dbReference>
<feature type="non-terminal residue" evidence="4">
    <location>
        <position position="25"/>
    </location>
</feature>
<dbReference type="GO" id="GO:0003735">
    <property type="term" value="F:structural constituent of ribosome"/>
    <property type="evidence" value="ECO:0007669"/>
    <property type="project" value="InterPro"/>
</dbReference>
<evidence type="ECO:0000256" key="3">
    <source>
        <dbReference type="ARBA" id="ARBA00023274"/>
    </source>
</evidence>
<accession>A0A820J1V9</accession>
<comment type="caution">
    <text evidence="4">The sequence shown here is derived from an EMBL/GenBank/DDBJ whole genome shotgun (WGS) entry which is preliminary data.</text>
</comment>
<evidence type="ECO:0000256" key="2">
    <source>
        <dbReference type="ARBA" id="ARBA00022980"/>
    </source>
</evidence>
<evidence type="ECO:0000313" key="4">
    <source>
        <dbReference type="EMBL" id="CAF4317811.1"/>
    </source>
</evidence>
<sequence length="25" mass="2860">TVMKRGPVIIYDKDNGVKKAFRNIP</sequence>
<dbReference type="EMBL" id="CAJOAX010052567">
    <property type="protein sequence ID" value="CAF4317811.1"/>
    <property type="molecule type" value="Genomic_DNA"/>
</dbReference>
<gene>
    <name evidence="4" type="ORF">OTI717_LOCUS42548</name>
</gene>
<feature type="non-terminal residue" evidence="4">
    <location>
        <position position="1"/>
    </location>
</feature>
<dbReference type="GO" id="GO:1990904">
    <property type="term" value="C:ribonucleoprotein complex"/>
    <property type="evidence" value="ECO:0007669"/>
    <property type="project" value="UniProtKB-KW"/>
</dbReference>
<protein>
    <submittedName>
        <fullName evidence="4">Uncharacterized protein</fullName>
    </submittedName>
</protein>
<comment type="similarity">
    <text evidence="1">Belongs to the universal ribosomal protein uL4 family.</text>
</comment>
<dbReference type="Proteomes" id="UP000663823">
    <property type="component" value="Unassembled WGS sequence"/>
</dbReference>
<evidence type="ECO:0000256" key="1">
    <source>
        <dbReference type="ARBA" id="ARBA00010528"/>
    </source>
</evidence>
<dbReference type="GO" id="GO:0006412">
    <property type="term" value="P:translation"/>
    <property type="evidence" value="ECO:0007669"/>
    <property type="project" value="InterPro"/>
</dbReference>